<dbReference type="Gene3D" id="1.10.132.90">
    <property type="match status" value="1"/>
</dbReference>
<dbReference type="RefSeq" id="WP_302715540.1">
    <property type="nucleotide sequence ID" value="NZ_JAULRT010000062.1"/>
</dbReference>
<proteinExistence type="predicted"/>
<reference evidence="3" key="1">
    <citation type="submission" date="2023-07" db="EMBL/GenBank/DDBJ databases">
        <title>Gilvimarinus algae sp. nov., isolated from the surface of Kelp.</title>
        <authorList>
            <person name="Sun Y.Y."/>
            <person name="Gong Y."/>
            <person name="Du Z.J."/>
        </authorList>
    </citation>
    <scope>NUCLEOTIDE SEQUENCE</scope>
    <source>
        <strain evidence="3">SDUM040014</strain>
    </source>
</reference>
<evidence type="ECO:0000259" key="2">
    <source>
        <dbReference type="Pfam" id="PF18433"/>
    </source>
</evidence>
<dbReference type="InterPro" id="IPR041651">
    <property type="entry name" value="DUF5610"/>
</dbReference>
<feature type="region of interest" description="Disordered" evidence="1">
    <location>
        <begin position="357"/>
        <end position="377"/>
    </location>
</feature>
<dbReference type="Proteomes" id="UP001168380">
    <property type="component" value="Unassembled WGS sequence"/>
</dbReference>
<keyword evidence="4" id="KW-1185">Reference proteome</keyword>
<gene>
    <name evidence="3" type="ORF">QWI16_18555</name>
</gene>
<accession>A0ABT8TJC2</accession>
<evidence type="ECO:0000256" key="1">
    <source>
        <dbReference type="SAM" id="MobiDB-lite"/>
    </source>
</evidence>
<evidence type="ECO:0000313" key="3">
    <source>
        <dbReference type="EMBL" id="MDO3384187.1"/>
    </source>
</evidence>
<feature type="domain" description="DUF5610" evidence="2">
    <location>
        <begin position="38"/>
        <end position="132"/>
    </location>
</feature>
<organism evidence="3 4">
    <name type="scientific">Gilvimarinus algae</name>
    <dbReference type="NCBI Taxonomy" id="3058037"/>
    <lineage>
        <taxon>Bacteria</taxon>
        <taxon>Pseudomonadati</taxon>
        <taxon>Pseudomonadota</taxon>
        <taxon>Gammaproteobacteria</taxon>
        <taxon>Cellvibrionales</taxon>
        <taxon>Cellvibrionaceae</taxon>
        <taxon>Gilvimarinus</taxon>
    </lineage>
</organism>
<protein>
    <submittedName>
        <fullName evidence="3">DUF5610 domain-containing protein</fullName>
    </submittedName>
</protein>
<evidence type="ECO:0000313" key="4">
    <source>
        <dbReference type="Proteomes" id="UP001168380"/>
    </source>
</evidence>
<sequence length="377" mass="40013">MLGKTLTDLTSVHSALRSQGNPVSIKPQELLQQRAEANMPGGAEKPAGFKPLTAEQAAGNILGFIERQLERDLAAGADKAALQSRLEAGLAGFKKGFNEAKEQLEALGQLSPAVAKDIGKTYDLVTGGVEDLAGKFGLSQSDEPVWSAPPPGSAINARYEYASAQSFNFEVRTREGDVITIEAASSRGDSASWYQNDSGAGFAQASVSSSEYRISVEGDINDEERAALDSLLGQVNQLADEFFTGDLETAFNNALSLGYDKEQISGFALNLTRVEIQRASVAYRPETGAQDLAGSLAPVGHFIRDLQDSLATASQFAEPNSLLQSMIEAMYADDQRPGNSDGRRFVDFVSRLLETPLVSGAATDEPEANPAAPDTGA</sequence>
<comment type="caution">
    <text evidence="3">The sequence shown here is derived from an EMBL/GenBank/DDBJ whole genome shotgun (WGS) entry which is preliminary data.</text>
</comment>
<dbReference type="Pfam" id="PF18433">
    <property type="entry name" value="DUF5610"/>
    <property type="match status" value="1"/>
</dbReference>
<name>A0ABT8TJC2_9GAMM</name>
<dbReference type="EMBL" id="JAULRT010000062">
    <property type="protein sequence ID" value="MDO3384187.1"/>
    <property type="molecule type" value="Genomic_DNA"/>
</dbReference>